<protein>
    <recommendedName>
        <fullName evidence="14">Cytochrome P450 monooxygenase ABA1</fullName>
    </recommendedName>
    <alternativeName>
        <fullName evidence="15">Abscisic acid biosynthesis protein 1</fullName>
    </alternativeName>
    <alternativeName>
        <fullName evidence="13">Cytochrome P450 monooxygenase aba1</fullName>
    </alternativeName>
</protein>
<dbReference type="GO" id="GO:0004497">
    <property type="term" value="F:monooxygenase activity"/>
    <property type="evidence" value="ECO:0007669"/>
    <property type="project" value="UniProtKB-KW"/>
</dbReference>
<comment type="subcellular location">
    <subcellularLocation>
        <location evidence="2">Membrane</location>
        <topology evidence="2">Single-pass membrane protein</topology>
    </subcellularLocation>
</comment>
<dbReference type="SUPFAM" id="SSF48264">
    <property type="entry name" value="Cytochrome P450"/>
    <property type="match status" value="1"/>
</dbReference>
<evidence type="ECO:0000256" key="7">
    <source>
        <dbReference type="ARBA" id="ARBA00022723"/>
    </source>
</evidence>
<evidence type="ECO:0000313" key="17">
    <source>
        <dbReference type="EMBL" id="KAK3299715.1"/>
    </source>
</evidence>
<evidence type="ECO:0000256" key="16">
    <source>
        <dbReference type="PIRSR" id="PIRSR602401-1"/>
    </source>
</evidence>
<dbReference type="InterPro" id="IPR036396">
    <property type="entry name" value="Cyt_P450_sf"/>
</dbReference>
<comment type="caution">
    <text evidence="17">The sequence shown here is derived from an EMBL/GenBank/DDBJ whole genome shotgun (WGS) entry which is preliminary data.</text>
</comment>
<keyword evidence="8" id="KW-0472">Membrane</keyword>
<evidence type="ECO:0000256" key="6">
    <source>
        <dbReference type="ARBA" id="ARBA00022692"/>
    </source>
</evidence>
<evidence type="ECO:0000256" key="14">
    <source>
        <dbReference type="ARBA" id="ARBA00068222"/>
    </source>
</evidence>
<evidence type="ECO:0000256" key="10">
    <source>
        <dbReference type="ARBA" id="ARBA00023004"/>
    </source>
</evidence>
<dbReference type="RefSeq" id="XP_062663229.1">
    <property type="nucleotide sequence ID" value="XM_062803339.1"/>
</dbReference>
<dbReference type="GO" id="GO:0005506">
    <property type="term" value="F:iron ion binding"/>
    <property type="evidence" value="ECO:0007669"/>
    <property type="project" value="InterPro"/>
</dbReference>
<evidence type="ECO:0000256" key="9">
    <source>
        <dbReference type="ARBA" id="ARBA00023002"/>
    </source>
</evidence>
<evidence type="ECO:0000256" key="13">
    <source>
        <dbReference type="ARBA" id="ARBA00067672"/>
    </source>
</evidence>
<comment type="similarity">
    <text evidence="4">Belongs to the cytochrome P450 family.</text>
</comment>
<dbReference type="GO" id="GO:0020037">
    <property type="term" value="F:heme binding"/>
    <property type="evidence" value="ECO:0007669"/>
    <property type="project" value="InterPro"/>
</dbReference>
<keyword evidence="11" id="KW-0843">Virulence</keyword>
<dbReference type="Gene3D" id="1.10.630.10">
    <property type="entry name" value="Cytochrome P450"/>
    <property type="match status" value="1"/>
</dbReference>
<evidence type="ECO:0000256" key="4">
    <source>
        <dbReference type="ARBA" id="ARBA00010617"/>
    </source>
</evidence>
<keyword evidence="6" id="KW-0812">Transmembrane</keyword>
<keyword evidence="10 16" id="KW-0408">Iron</keyword>
<accession>A0AAE0HND5</accession>
<dbReference type="PANTHER" id="PTHR24305:SF168">
    <property type="entry name" value="P450, PUTATIVE (EUROFUNG)-RELATED"/>
    <property type="match status" value="1"/>
</dbReference>
<dbReference type="InterPro" id="IPR050121">
    <property type="entry name" value="Cytochrome_P450_monoxygenase"/>
</dbReference>
<evidence type="ECO:0000256" key="12">
    <source>
        <dbReference type="ARBA" id="ARBA00023033"/>
    </source>
</evidence>
<dbReference type="PANTHER" id="PTHR24305">
    <property type="entry name" value="CYTOCHROME P450"/>
    <property type="match status" value="1"/>
</dbReference>
<keyword evidence="12" id="KW-0503">Monooxygenase</keyword>
<proteinExistence type="inferred from homology"/>
<dbReference type="PRINTS" id="PR00463">
    <property type="entry name" value="EP450I"/>
</dbReference>
<evidence type="ECO:0000256" key="8">
    <source>
        <dbReference type="ARBA" id="ARBA00022989"/>
    </source>
</evidence>
<comment type="cofactor">
    <cofactor evidence="1 16">
        <name>heme</name>
        <dbReference type="ChEBI" id="CHEBI:30413"/>
    </cofactor>
</comment>
<dbReference type="AlphaFoldDB" id="A0AAE0HND5"/>
<dbReference type="InterPro" id="IPR001128">
    <property type="entry name" value="Cyt_P450"/>
</dbReference>
<reference evidence="17" key="2">
    <citation type="submission" date="2023-06" db="EMBL/GenBank/DDBJ databases">
        <authorList>
            <consortium name="Lawrence Berkeley National Laboratory"/>
            <person name="Haridas S."/>
            <person name="Hensen N."/>
            <person name="Bonometti L."/>
            <person name="Westerberg I."/>
            <person name="Brannstrom I.O."/>
            <person name="Guillou S."/>
            <person name="Cros-Aarteil S."/>
            <person name="Calhoun S."/>
            <person name="Kuo A."/>
            <person name="Mondo S."/>
            <person name="Pangilinan J."/>
            <person name="Riley R."/>
            <person name="Labutti K."/>
            <person name="Andreopoulos B."/>
            <person name="Lipzen A."/>
            <person name="Chen C."/>
            <person name="Yanf M."/>
            <person name="Daum C."/>
            <person name="Ng V."/>
            <person name="Clum A."/>
            <person name="Steindorff A."/>
            <person name="Ohm R."/>
            <person name="Martin F."/>
            <person name="Silar P."/>
            <person name="Natvig D."/>
            <person name="Lalanne C."/>
            <person name="Gautier V."/>
            <person name="Ament-Velasquez S.L."/>
            <person name="Kruys A."/>
            <person name="Hutchinson M.I."/>
            <person name="Powell A.J."/>
            <person name="Barry K."/>
            <person name="Miller A.N."/>
            <person name="Grigoriev I.V."/>
            <person name="Debuchy R."/>
            <person name="Gladieux P."/>
            <person name="Thoren M.H."/>
            <person name="Johannesson H."/>
        </authorList>
    </citation>
    <scope>NUCLEOTIDE SEQUENCE</scope>
    <source>
        <strain evidence="17">CBS 168.71</strain>
    </source>
</reference>
<reference evidence="17" key="1">
    <citation type="journal article" date="2023" name="Mol. Phylogenet. Evol.">
        <title>Genome-scale phylogeny and comparative genomics of the fungal order Sordariales.</title>
        <authorList>
            <person name="Hensen N."/>
            <person name="Bonometti L."/>
            <person name="Westerberg I."/>
            <person name="Brannstrom I.O."/>
            <person name="Guillou S."/>
            <person name="Cros-Aarteil S."/>
            <person name="Calhoun S."/>
            <person name="Haridas S."/>
            <person name="Kuo A."/>
            <person name="Mondo S."/>
            <person name="Pangilinan J."/>
            <person name="Riley R."/>
            <person name="LaButti K."/>
            <person name="Andreopoulos B."/>
            <person name="Lipzen A."/>
            <person name="Chen C."/>
            <person name="Yan M."/>
            <person name="Daum C."/>
            <person name="Ng V."/>
            <person name="Clum A."/>
            <person name="Steindorff A."/>
            <person name="Ohm R.A."/>
            <person name="Martin F."/>
            <person name="Silar P."/>
            <person name="Natvig D.O."/>
            <person name="Lalanne C."/>
            <person name="Gautier V."/>
            <person name="Ament-Velasquez S.L."/>
            <person name="Kruys A."/>
            <person name="Hutchinson M.I."/>
            <person name="Powell A.J."/>
            <person name="Barry K."/>
            <person name="Miller A.N."/>
            <person name="Grigoriev I.V."/>
            <person name="Debuchy R."/>
            <person name="Gladieux P."/>
            <person name="Hiltunen Thoren M."/>
            <person name="Johannesson H."/>
        </authorList>
    </citation>
    <scope>NUCLEOTIDE SEQUENCE</scope>
    <source>
        <strain evidence="17">CBS 168.71</strain>
    </source>
</reference>
<evidence type="ECO:0000313" key="18">
    <source>
        <dbReference type="Proteomes" id="UP001278766"/>
    </source>
</evidence>
<keyword evidence="18" id="KW-1185">Reference proteome</keyword>
<keyword evidence="9" id="KW-0560">Oxidoreductase</keyword>
<name>A0AAE0HND5_9PEZI</name>
<dbReference type="InterPro" id="IPR002401">
    <property type="entry name" value="Cyt_P450_E_grp-I"/>
</dbReference>
<feature type="binding site" description="axial binding residue" evidence="16">
    <location>
        <position position="439"/>
    </location>
    <ligand>
        <name>heme</name>
        <dbReference type="ChEBI" id="CHEBI:30413"/>
    </ligand>
    <ligandPart>
        <name>Fe</name>
        <dbReference type="ChEBI" id="CHEBI:18248"/>
    </ligandPart>
</feature>
<keyword evidence="5 16" id="KW-0349">Heme</keyword>
<dbReference type="Pfam" id="PF00067">
    <property type="entry name" value="p450"/>
    <property type="match status" value="1"/>
</dbReference>
<dbReference type="GeneID" id="87840287"/>
<evidence type="ECO:0000256" key="3">
    <source>
        <dbReference type="ARBA" id="ARBA00004972"/>
    </source>
</evidence>
<dbReference type="FunFam" id="1.10.630.10:FF:000076">
    <property type="entry name" value="Cytochrome P450 monooxygenase"/>
    <property type="match status" value="1"/>
</dbReference>
<evidence type="ECO:0000256" key="2">
    <source>
        <dbReference type="ARBA" id="ARBA00004167"/>
    </source>
</evidence>
<keyword evidence="8" id="KW-1133">Transmembrane helix</keyword>
<evidence type="ECO:0000256" key="5">
    <source>
        <dbReference type="ARBA" id="ARBA00022617"/>
    </source>
</evidence>
<evidence type="ECO:0000256" key="15">
    <source>
        <dbReference type="ARBA" id="ARBA00079990"/>
    </source>
</evidence>
<evidence type="ECO:0000256" key="11">
    <source>
        <dbReference type="ARBA" id="ARBA00023026"/>
    </source>
</evidence>
<dbReference type="CDD" id="cd11060">
    <property type="entry name" value="CYP57A1-like"/>
    <property type="match status" value="1"/>
</dbReference>
<dbReference type="Proteomes" id="UP001278766">
    <property type="component" value="Unassembled WGS sequence"/>
</dbReference>
<dbReference type="GO" id="GO:0016020">
    <property type="term" value="C:membrane"/>
    <property type="evidence" value="ECO:0007669"/>
    <property type="project" value="UniProtKB-SubCell"/>
</dbReference>
<dbReference type="PRINTS" id="PR00385">
    <property type="entry name" value="P450"/>
</dbReference>
<comment type="pathway">
    <text evidence="3">Hormone biosynthesis.</text>
</comment>
<organism evidence="17 18">
    <name type="scientific">Chaetomium fimeti</name>
    <dbReference type="NCBI Taxonomy" id="1854472"/>
    <lineage>
        <taxon>Eukaryota</taxon>
        <taxon>Fungi</taxon>
        <taxon>Dikarya</taxon>
        <taxon>Ascomycota</taxon>
        <taxon>Pezizomycotina</taxon>
        <taxon>Sordariomycetes</taxon>
        <taxon>Sordariomycetidae</taxon>
        <taxon>Sordariales</taxon>
        <taxon>Chaetomiaceae</taxon>
        <taxon>Chaetomium</taxon>
    </lineage>
</organism>
<dbReference type="EMBL" id="JAUEPN010000002">
    <property type="protein sequence ID" value="KAK3299715.1"/>
    <property type="molecule type" value="Genomic_DNA"/>
</dbReference>
<gene>
    <name evidence="17" type="ORF">B0H64DRAFT_389378</name>
</gene>
<keyword evidence="7 16" id="KW-0479">Metal-binding</keyword>
<evidence type="ECO:0000256" key="1">
    <source>
        <dbReference type="ARBA" id="ARBA00001971"/>
    </source>
</evidence>
<dbReference type="GO" id="GO:0016705">
    <property type="term" value="F:oxidoreductase activity, acting on paired donors, with incorporation or reduction of molecular oxygen"/>
    <property type="evidence" value="ECO:0007669"/>
    <property type="project" value="InterPro"/>
</dbReference>
<sequence length="498" mass="56173">MALGVVVLLGGLVAAFVLRAIWQWRRLAHIPGPFTAGFSKLWVFREAVQLRLPGAYHEMGKRYGSLVRVGPNELITDDPDILRRMMAARSPYTRGPWYEAFRVDPSRDNVLTLRDDHLHNARRAKILPGYTGKENLSMEGSIETQIARLVELIETKYLSTDQEYRPMDWGVKAQYFTLDVIGELAWGQPMGFLEYDADVYDYIKITMTSVPAMMVISTYPMLTKVLHSPFFRKILPKDTDKIGFGALIGIANHVTAKRFKPDAPDHHDMLGSFIRHGLNEDEAAAETLIQIVAGSDTSASTIRAVTLYTLSNPPVYQKLQAEIDEAISMGRISSPIKDAEGRQLPYLQAVIKEGLRMMPPASGGMFKQVPPEGDTIDGKFVPGGTQIGSNVMAIHRSKKIYGPDADIFRPERWLEAEGEQLARMSSTVDLVFHSGKFQCPGRGVAWMEFNKIFVELFRRFDFSLANPVQPAHIRNAGLWLIDEFWVRVTRRNEERSRS</sequence>